<dbReference type="PROSITE" id="PS00018">
    <property type="entry name" value="EF_HAND_1"/>
    <property type="match status" value="2"/>
</dbReference>
<protein>
    <submittedName>
        <fullName evidence="4">Uncharacterized protein LOC111007741</fullName>
    </submittedName>
</protein>
<dbReference type="Proteomes" id="UP000504603">
    <property type="component" value="Unplaced"/>
</dbReference>
<gene>
    <name evidence="4" type="primary">LOC111007741</name>
</gene>
<dbReference type="PANTHER" id="PTHR34574">
    <property type="entry name" value="CALCIUM-BINDING EF-HAND FAMILY PROTEIN-RELATED"/>
    <property type="match status" value="1"/>
</dbReference>
<dbReference type="GO" id="GO:0005509">
    <property type="term" value="F:calcium ion binding"/>
    <property type="evidence" value="ECO:0007669"/>
    <property type="project" value="InterPro"/>
</dbReference>
<dbReference type="InterPro" id="IPR011992">
    <property type="entry name" value="EF-hand-dom_pair"/>
</dbReference>
<keyword evidence="3" id="KW-1185">Reference proteome</keyword>
<feature type="domain" description="EF-hand" evidence="2">
    <location>
        <begin position="20"/>
        <end position="55"/>
    </location>
</feature>
<dbReference type="Gene3D" id="1.10.238.10">
    <property type="entry name" value="EF-hand"/>
    <property type="match status" value="1"/>
</dbReference>
<name>A0A6J1C2T1_MOMCH</name>
<dbReference type="SMART" id="SM00054">
    <property type="entry name" value="EFh"/>
    <property type="match status" value="2"/>
</dbReference>
<dbReference type="PANTHER" id="PTHR34574:SF10">
    <property type="entry name" value="OS09G0482800 PROTEIN"/>
    <property type="match status" value="1"/>
</dbReference>
<accession>A0A6J1C2T1</accession>
<evidence type="ECO:0000259" key="2">
    <source>
        <dbReference type="PROSITE" id="PS50222"/>
    </source>
</evidence>
<evidence type="ECO:0000313" key="3">
    <source>
        <dbReference type="Proteomes" id="UP000504603"/>
    </source>
</evidence>
<evidence type="ECO:0000313" key="4">
    <source>
        <dbReference type="RefSeq" id="XP_022135904.1"/>
    </source>
</evidence>
<dbReference type="SUPFAM" id="SSF47473">
    <property type="entry name" value="EF-hand"/>
    <property type="match status" value="1"/>
</dbReference>
<dbReference type="CDD" id="cd00051">
    <property type="entry name" value="EFh"/>
    <property type="match status" value="1"/>
</dbReference>
<reference evidence="4" key="1">
    <citation type="submission" date="2025-08" db="UniProtKB">
        <authorList>
            <consortium name="RefSeq"/>
        </authorList>
    </citation>
    <scope>IDENTIFICATION</scope>
    <source>
        <strain evidence="4">OHB3-1</strain>
    </source>
</reference>
<dbReference type="KEGG" id="mcha:111007741"/>
<dbReference type="InterPro" id="IPR002048">
    <property type="entry name" value="EF_hand_dom"/>
</dbReference>
<organism evidence="3 4">
    <name type="scientific">Momordica charantia</name>
    <name type="common">Bitter gourd</name>
    <name type="synonym">Balsam pear</name>
    <dbReference type="NCBI Taxonomy" id="3673"/>
    <lineage>
        <taxon>Eukaryota</taxon>
        <taxon>Viridiplantae</taxon>
        <taxon>Streptophyta</taxon>
        <taxon>Embryophyta</taxon>
        <taxon>Tracheophyta</taxon>
        <taxon>Spermatophyta</taxon>
        <taxon>Magnoliopsida</taxon>
        <taxon>eudicotyledons</taxon>
        <taxon>Gunneridae</taxon>
        <taxon>Pentapetalae</taxon>
        <taxon>rosids</taxon>
        <taxon>fabids</taxon>
        <taxon>Cucurbitales</taxon>
        <taxon>Cucurbitaceae</taxon>
        <taxon>Momordiceae</taxon>
        <taxon>Momordica</taxon>
    </lineage>
</organism>
<dbReference type="InterPro" id="IPR018247">
    <property type="entry name" value="EF_Hand_1_Ca_BS"/>
</dbReference>
<proteinExistence type="predicted"/>
<dbReference type="RefSeq" id="XP_022135904.1">
    <property type="nucleotide sequence ID" value="XM_022280212.1"/>
</dbReference>
<dbReference type="OrthoDB" id="186625at2759"/>
<keyword evidence="1" id="KW-0106">Calcium</keyword>
<dbReference type="PROSITE" id="PS50222">
    <property type="entry name" value="EF_HAND_2"/>
    <property type="match status" value="2"/>
</dbReference>
<evidence type="ECO:0000256" key="1">
    <source>
        <dbReference type="ARBA" id="ARBA00022837"/>
    </source>
</evidence>
<dbReference type="AlphaFoldDB" id="A0A6J1C2T1"/>
<sequence>MSVEILDSATIINFVEDEEAFGAWIRERFRHLDADRDGVLSYAEMLQELHSLRVYETHFGVDAKPDPDELSRLYGAVFMQFDRNSNGEVDLEEFMAGTKRIMVAIAEGMGFLPLQMALEEDGFLMKAVRSEKSRQSGC</sequence>
<feature type="domain" description="EF-hand" evidence="2">
    <location>
        <begin position="69"/>
        <end position="104"/>
    </location>
</feature>
<dbReference type="Pfam" id="PF13499">
    <property type="entry name" value="EF-hand_7"/>
    <property type="match status" value="1"/>
</dbReference>
<dbReference type="GeneID" id="111007741"/>